<keyword evidence="1" id="KW-0449">Lipoprotein</keyword>
<dbReference type="InterPro" id="IPR020018">
    <property type="entry name" value="Motility-assoc_lipoprot_GldH"/>
</dbReference>
<evidence type="ECO:0000313" key="2">
    <source>
        <dbReference type="Proteomes" id="UP000610746"/>
    </source>
</evidence>
<dbReference type="AlphaFoldDB" id="A0A8J8G6R0"/>
<dbReference type="PROSITE" id="PS51257">
    <property type="entry name" value="PROKAR_LIPOPROTEIN"/>
    <property type="match status" value="1"/>
</dbReference>
<keyword evidence="2" id="KW-1185">Reference proteome</keyword>
<comment type="caution">
    <text evidence="1">The sequence shown here is derived from an EMBL/GenBank/DDBJ whole genome shotgun (WGS) entry which is preliminary data.</text>
</comment>
<dbReference type="EMBL" id="JABSNO010000001">
    <property type="protein sequence ID" value="NRS91002.1"/>
    <property type="molecule type" value="Genomic_DNA"/>
</dbReference>
<dbReference type="Proteomes" id="UP000610746">
    <property type="component" value="Unassembled WGS sequence"/>
</dbReference>
<sequence>MNKIVAVLFTMIFLTACKSDDADIQMKPINNAWKAKAEQKFQLNIDDAQNVKNIIFVVRNNNDYPYSNIRFIVNLTDLKTKKKQTDTLNYILARPNGEWLGTGFGNTKEILFQYKTNYKFPANGNYEIGMIQAMRKDTLIGIEDIGIKIQNIKP</sequence>
<dbReference type="Pfam" id="PF14109">
    <property type="entry name" value="GldH_lipo"/>
    <property type="match status" value="1"/>
</dbReference>
<proteinExistence type="predicted"/>
<reference evidence="1" key="1">
    <citation type="submission" date="2020-05" db="EMBL/GenBank/DDBJ databases">
        <title>Genomic Encyclopedia of Type Strains, Phase IV (KMG-V): Genome sequencing to study the core and pangenomes of soil and plant-associated prokaryotes.</title>
        <authorList>
            <person name="Whitman W."/>
        </authorList>
    </citation>
    <scope>NUCLEOTIDE SEQUENCE</scope>
    <source>
        <strain evidence="1">16F</strain>
    </source>
</reference>
<protein>
    <submittedName>
        <fullName evidence="1">Gliding motility-associated lipoprotein GldH</fullName>
    </submittedName>
</protein>
<evidence type="ECO:0000313" key="1">
    <source>
        <dbReference type="EMBL" id="NRS91002.1"/>
    </source>
</evidence>
<organism evidence="1 2">
    <name type="scientific">Frigoriflavimonas asaccharolytica</name>
    <dbReference type="NCBI Taxonomy" id="2735899"/>
    <lineage>
        <taxon>Bacteria</taxon>
        <taxon>Pseudomonadati</taxon>
        <taxon>Bacteroidota</taxon>
        <taxon>Flavobacteriia</taxon>
        <taxon>Flavobacteriales</taxon>
        <taxon>Weeksellaceae</taxon>
        <taxon>Frigoriflavimonas</taxon>
    </lineage>
</organism>
<gene>
    <name evidence="1" type="ORF">HNQ03_000067</name>
</gene>
<accession>A0A8J8G6R0</accession>
<dbReference type="NCBIfam" id="TIGR03511">
    <property type="entry name" value="GldH_lipo"/>
    <property type="match status" value="1"/>
</dbReference>
<dbReference type="RefSeq" id="WP_173777645.1">
    <property type="nucleotide sequence ID" value="NZ_JABSNO010000001.1"/>
</dbReference>
<name>A0A8J8G6R0_9FLAO</name>